<organism evidence="2">
    <name type="scientific">Rhizophora mucronata</name>
    <name type="common">Asiatic mangrove</name>
    <dbReference type="NCBI Taxonomy" id="61149"/>
    <lineage>
        <taxon>Eukaryota</taxon>
        <taxon>Viridiplantae</taxon>
        <taxon>Streptophyta</taxon>
        <taxon>Embryophyta</taxon>
        <taxon>Tracheophyta</taxon>
        <taxon>Spermatophyta</taxon>
        <taxon>Magnoliopsida</taxon>
        <taxon>eudicotyledons</taxon>
        <taxon>Gunneridae</taxon>
        <taxon>Pentapetalae</taxon>
        <taxon>rosids</taxon>
        <taxon>fabids</taxon>
        <taxon>Malpighiales</taxon>
        <taxon>Rhizophoraceae</taxon>
        <taxon>Rhizophora</taxon>
    </lineage>
</organism>
<feature type="chain" id="PRO_5015114324" evidence="1">
    <location>
        <begin position="19"/>
        <end position="31"/>
    </location>
</feature>
<keyword evidence="1" id="KW-0732">Signal</keyword>
<sequence length="31" mass="3507">MAVHVLFIVCCMKGLVLRLDGDWESMSLRAL</sequence>
<evidence type="ECO:0000313" key="2">
    <source>
        <dbReference type="EMBL" id="MBX42028.1"/>
    </source>
</evidence>
<name>A0A2P2NHQ7_RHIMU</name>
<protein>
    <submittedName>
        <fullName evidence="2">Uncharacterized protein</fullName>
    </submittedName>
</protein>
<reference evidence="2" key="1">
    <citation type="submission" date="2018-02" db="EMBL/GenBank/DDBJ databases">
        <title>Rhizophora mucronata_Transcriptome.</title>
        <authorList>
            <person name="Meera S.P."/>
            <person name="Sreeshan A."/>
            <person name="Augustine A."/>
        </authorList>
    </citation>
    <scope>NUCLEOTIDE SEQUENCE</scope>
    <source>
        <tissue evidence="2">Leaf</tissue>
    </source>
</reference>
<proteinExistence type="predicted"/>
<dbReference type="EMBL" id="GGEC01061544">
    <property type="protein sequence ID" value="MBX42028.1"/>
    <property type="molecule type" value="Transcribed_RNA"/>
</dbReference>
<evidence type="ECO:0000256" key="1">
    <source>
        <dbReference type="SAM" id="SignalP"/>
    </source>
</evidence>
<feature type="signal peptide" evidence="1">
    <location>
        <begin position="1"/>
        <end position="18"/>
    </location>
</feature>
<dbReference type="AlphaFoldDB" id="A0A2P2NHQ7"/>
<accession>A0A2P2NHQ7</accession>